<dbReference type="InterPro" id="IPR036249">
    <property type="entry name" value="Thioredoxin-like_sf"/>
</dbReference>
<dbReference type="SUPFAM" id="SSF52833">
    <property type="entry name" value="Thioredoxin-like"/>
    <property type="match status" value="1"/>
</dbReference>
<dbReference type="KEGG" id="mhey:H2LOC_000980"/>
<name>A0A6B8K845_9HYPH</name>
<dbReference type="InterPro" id="IPR004045">
    <property type="entry name" value="Glutathione_S-Trfase_N"/>
</dbReference>
<gene>
    <name evidence="3" type="ORF">H2LOC_000980</name>
</gene>
<evidence type="ECO:0000259" key="2">
    <source>
        <dbReference type="PROSITE" id="PS50405"/>
    </source>
</evidence>
<dbReference type="Pfam" id="PF02798">
    <property type="entry name" value="GST_N"/>
    <property type="match status" value="1"/>
</dbReference>
<dbReference type="PROSITE" id="PS50404">
    <property type="entry name" value="GST_NTER"/>
    <property type="match status" value="1"/>
</dbReference>
<feature type="domain" description="GST N-terminal" evidence="1">
    <location>
        <begin position="1"/>
        <end position="76"/>
    </location>
</feature>
<proteinExistence type="predicted"/>
<dbReference type="PANTHER" id="PTHR44051:SF8">
    <property type="entry name" value="GLUTATHIONE S-TRANSFERASE GSTA"/>
    <property type="match status" value="1"/>
</dbReference>
<dbReference type="AlphaFoldDB" id="A0A6B8K845"/>
<organism evidence="3 4">
    <name type="scientific">Methylocystis heyeri</name>
    <dbReference type="NCBI Taxonomy" id="391905"/>
    <lineage>
        <taxon>Bacteria</taxon>
        <taxon>Pseudomonadati</taxon>
        <taxon>Pseudomonadota</taxon>
        <taxon>Alphaproteobacteria</taxon>
        <taxon>Hyphomicrobiales</taxon>
        <taxon>Methylocystaceae</taxon>
        <taxon>Methylocystis</taxon>
    </lineage>
</organism>
<evidence type="ECO:0000313" key="3">
    <source>
        <dbReference type="EMBL" id="QGM44384.1"/>
    </source>
</evidence>
<dbReference type="Proteomes" id="UP000309061">
    <property type="component" value="Chromosome"/>
</dbReference>
<accession>A0A6B8K845</accession>
<dbReference type="PANTHER" id="PTHR44051">
    <property type="entry name" value="GLUTATHIONE S-TRANSFERASE-RELATED"/>
    <property type="match status" value="1"/>
</dbReference>
<dbReference type="CDD" id="cd03057">
    <property type="entry name" value="GST_N_Beta"/>
    <property type="match status" value="1"/>
</dbReference>
<dbReference type="SFLD" id="SFLDG00358">
    <property type="entry name" value="Main_(cytGST)"/>
    <property type="match status" value="1"/>
</dbReference>
<reference evidence="3 4" key="1">
    <citation type="submission" date="2019-11" db="EMBL/GenBank/DDBJ databases">
        <title>The genome sequence of Methylocystis heyeri.</title>
        <authorList>
            <person name="Oshkin I.Y."/>
            <person name="Miroshnikov K."/>
            <person name="Dedysh S.N."/>
        </authorList>
    </citation>
    <scope>NUCLEOTIDE SEQUENCE [LARGE SCALE GENOMIC DNA]</scope>
    <source>
        <strain evidence="3 4">H2</strain>
    </source>
</reference>
<dbReference type="RefSeq" id="WP_136494689.1">
    <property type="nucleotide sequence ID" value="NZ_CP046052.1"/>
</dbReference>
<dbReference type="SFLD" id="SFLDS00019">
    <property type="entry name" value="Glutathione_Transferase_(cytos"/>
    <property type="match status" value="1"/>
</dbReference>
<dbReference type="GO" id="GO:0016740">
    <property type="term" value="F:transferase activity"/>
    <property type="evidence" value="ECO:0007669"/>
    <property type="project" value="UniProtKB-KW"/>
</dbReference>
<dbReference type="OrthoDB" id="7583243at2"/>
<dbReference type="SUPFAM" id="SSF47616">
    <property type="entry name" value="GST C-terminal domain-like"/>
    <property type="match status" value="1"/>
</dbReference>
<dbReference type="Gene3D" id="3.40.30.10">
    <property type="entry name" value="Glutaredoxin"/>
    <property type="match status" value="1"/>
</dbReference>
<sequence>MLKLYYYPGACSLAPHLLLEWIGAPYELTRVKLGDPAYNAINPAGAVPALDTGEGWILTQAGAVLQYLARRFPEAKLGGDGSPREEAELDRWSHFITGDLHPAFFPLFSPQRYTTSQDKAAQEAVKSAAQLLAAKKLDLIEAHLAGKDNMFGERLSFLDAYVVPMFRWAQAMLPEKLDRHPNCKTLLERLQADPAAKKALADEGL</sequence>
<dbReference type="EMBL" id="CP046052">
    <property type="protein sequence ID" value="QGM44384.1"/>
    <property type="molecule type" value="Genomic_DNA"/>
</dbReference>
<dbReference type="InterPro" id="IPR040079">
    <property type="entry name" value="Glutathione_S-Trfase"/>
</dbReference>
<keyword evidence="4" id="KW-1185">Reference proteome</keyword>
<dbReference type="InterPro" id="IPR036282">
    <property type="entry name" value="Glutathione-S-Trfase_C_sf"/>
</dbReference>
<dbReference type="InterPro" id="IPR010987">
    <property type="entry name" value="Glutathione-S-Trfase_C-like"/>
</dbReference>
<dbReference type="Pfam" id="PF13410">
    <property type="entry name" value="GST_C_2"/>
    <property type="match status" value="1"/>
</dbReference>
<evidence type="ECO:0000259" key="1">
    <source>
        <dbReference type="PROSITE" id="PS50404"/>
    </source>
</evidence>
<protein>
    <submittedName>
        <fullName evidence="3">Glutathione S-transferase</fullName>
    </submittedName>
</protein>
<keyword evidence="3" id="KW-0808">Transferase</keyword>
<dbReference type="PROSITE" id="PS50405">
    <property type="entry name" value="GST_CTER"/>
    <property type="match status" value="1"/>
</dbReference>
<dbReference type="SFLD" id="SFLDG01150">
    <property type="entry name" value="Main.1:_Beta-like"/>
    <property type="match status" value="1"/>
</dbReference>
<evidence type="ECO:0000313" key="4">
    <source>
        <dbReference type="Proteomes" id="UP000309061"/>
    </source>
</evidence>
<dbReference type="Gene3D" id="1.20.1050.10">
    <property type="match status" value="1"/>
</dbReference>
<feature type="domain" description="GST C-terminal" evidence="2">
    <location>
        <begin position="82"/>
        <end position="205"/>
    </location>
</feature>
<dbReference type="CDD" id="cd03188">
    <property type="entry name" value="GST_C_Beta"/>
    <property type="match status" value="1"/>
</dbReference>